<accession>A0A0N1F7W5</accession>
<proteinExistence type="inferred from homology"/>
<comment type="caution">
    <text evidence="4">The sequence shown here is derived from an EMBL/GenBank/DDBJ whole genome shotgun (WGS) entry which is preliminary data.</text>
</comment>
<dbReference type="PANTHER" id="PTHR43794:SF11">
    <property type="entry name" value="AMIDOHYDROLASE-RELATED DOMAIN-CONTAINING PROTEIN"/>
    <property type="match status" value="1"/>
</dbReference>
<protein>
    <recommendedName>
        <fullName evidence="3">Amidohydrolase-related domain-containing protein</fullName>
    </recommendedName>
</protein>
<sequence length="477" mass="51457">MRQITASHAFDARRSLGDTTLTVDGGMIAAVEAAASPPQDDIVVLPALVNAHDHARPIRTSSVGGFARPLEQWLHRLALFAPVDPYLATLAPLGRAALGGQGAVMIHHVRPMGLTDLPTEAAAMARAARDVGVRIAFGVGMRDQNPLVYGDHAPVLDELDPVSRAEIEARYLAPMLPIAEQIARVDAVAEAIAGPIVDVQYAPNGPQWGSDALWEAIAEASARTGRRVTTHLFETKYQRDWADRTYPDGLVKHWKEIGLLSPRLTLAHCVWARPDELEMIAEAGCVIASNTSSNLALRSGLAPVAEMVRRGCKVALGVDGQAFDEDDDALRELRLLWSLHSGWGFDTELSPRDVLAMALENGRIALGAPPGGQLAEGQAADLLILDRAALDEDALMPVDPLELMFARANRRHIRELIVAGRTIVSHGRVQGVDLDAVHDELRGIYRSGIAQRAGLVAALPPLERAVRNHYLSRLGCC</sequence>
<name>A0A0N1F7W5_9HYPH</name>
<dbReference type="Gene3D" id="3.20.20.140">
    <property type="entry name" value="Metal-dependent hydrolases"/>
    <property type="match status" value="1"/>
</dbReference>
<evidence type="ECO:0000259" key="3">
    <source>
        <dbReference type="Pfam" id="PF01979"/>
    </source>
</evidence>
<dbReference type="PATRIC" id="fig|1526658.3.peg.4784"/>
<dbReference type="Pfam" id="PF01979">
    <property type="entry name" value="Amidohydro_1"/>
    <property type="match status" value="1"/>
</dbReference>
<evidence type="ECO:0000313" key="4">
    <source>
        <dbReference type="EMBL" id="KPH73765.1"/>
    </source>
</evidence>
<keyword evidence="5" id="KW-1185">Reference proteome</keyword>
<evidence type="ECO:0000313" key="5">
    <source>
        <dbReference type="Proteomes" id="UP000037822"/>
    </source>
</evidence>
<dbReference type="InterPro" id="IPR011059">
    <property type="entry name" value="Metal-dep_hydrolase_composite"/>
</dbReference>
<evidence type="ECO:0000256" key="1">
    <source>
        <dbReference type="ARBA" id="ARBA00006745"/>
    </source>
</evidence>
<organism evidence="4 5">
    <name type="scientific">Bosea vaviloviae</name>
    <dbReference type="NCBI Taxonomy" id="1526658"/>
    <lineage>
        <taxon>Bacteria</taxon>
        <taxon>Pseudomonadati</taxon>
        <taxon>Pseudomonadota</taxon>
        <taxon>Alphaproteobacteria</taxon>
        <taxon>Hyphomicrobiales</taxon>
        <taxon>Boseaceae</taxon>
        <taxon>Bosea</taxon>
    </lineage>
</organism>
<dbReference type="InterPro" id="IPR006680">
    <property type="entry name" value="Amidohydro-rel"/>
</dbReference>
<dbReference type="InterPro" id="IPR050287">
    <property type="entry name" value="MTA/SAH_deaminase"/>
</dbReference>
<dbReference type="AlphaFoldDB" id="A0A0N1F7W5"/>
<gene>
    <name evidence="4" type="ORF">AE618_26220</name>
</gene>
<dbReference type="Proteomes" id="UP000037822">
    <property type="component" value="Unassembled WGS sequence"/>
</dbReference>
<keyword evidence="2" id="KW-0378">Hydrolase</keyword>
<dbReference type="EMBL" id="LGSZ01000095">
    <property type="protein sequence ID" value="KPH73765.1"/>
    <property type="molecule type" value="Genomic_DNA"/>
</dbReference>
<evidence type="ECO:0000256" key="2">
    <source>
        <dbReference type="ARBA" id="ARBA00022801"/>
    </source>
</evidence>
<dbReference type="PANTHER" id="PTHR43794">
    <property type="entry name" value="AMINOHYDROLASE SSNA-RELATED"/>
    <property type="match status" value="1"/>
</dbReference>
<dbReference type="GO" id="GO:0016810">
    <property type="term" value="F:hydrolase activity, acting on carbon-nitrogen (but not peptide) bonds"/>
    <property type="evidence" value="ECO:0007669"/>
    <property type="project" value="InterPro"/>
</dbReference>
<dbReference type="InterPro" id="IPR032466">
    <property type="entry name" value="Metal_Hydrolase"/>
</dbReference>
<reference evidence="4 5" key="1">
    <citation type="submission" date="2015-07" db="EMBL/GenBank/DDBJ databases">
        <title>Whole genome sequencing of Bosea vaviloviae isolated from cave pool.</title>
        <authorList>
            <person name="Tan N.E.H."/>
            <person name="Lee Y.P."/>
            <person name="Gan H.M."/>
            <person name="Barton H."/>
            <person name="Savka M.A."/>
        </authorList>
    </citation>
    <scope>NUCLEOTIDE SEQUENCE [LARGE SCALE GENOMIC DNA]</scope>
    <source>
        <strain evidence="4 5">SD260</strain>
    </source>
</reference>
<feature type="domain" description="Amidohydrolase-related" evidence="3">
    <location>
        <begin position="43"/>
        <end position="422"/>
    </location>
</feature>
<comment type="similarity">
    <text evidence="1">Belongs to the metallo-dependent hydrolases superfamily. ATZ/TRZ family.</text>
</comment>
<dbReference type="SUPFAM" id="SSF51338">
    <property type="entry name" value="Composite domain of metallo-dependent hydrolases"/>
    <property type="match status" value="1"/>
</dbReference>
<dbReference type="SUPFAM" id="SSF51556">
    <property type="entry name" value="Metallo-dependent hydrolases"/>
    <property type="match status" value="1"/>
</dbReference>